<evidence type="ECO:0000313" key="4">
    <source>
        <dbReference type="EMBL" id="ASA26313.1"/>
    </source>
</evidence>
<dbReference type="SUPFAM" id="SSF48208">
    <property type="entry name" value="Six-hairpin glycosidases"/>
    <property type="match status" value="1"/>
</dbReference>
<dbReference type="Pfam" id="PF22124">
    <property type="entry name" value="Glyco_hydro_95_cat"/>
    <property type="match status" value="1"/>
</dbReference>
<accession>A0A2Z2KR00</accession>
<sequence length="825" mass="93001">MWREALPSGNGKLGASVQGGIQEETVLLLHSELWHWGWKDELPDVSHTLPETRRLMDEEQYLEASWHLTRTLQAQGYASRLSSRFPLAALTVSMTCDSAFRKYRRELDMDTGEVQVRWQEGKRSYSRSLFVSRADDCVVYELEGRELEEIGTVQETGAAGKPLLTGTVGLRFPPGDRVREDEEFTALKLSVTVRADGDYLLYGGRNDDGQDFGAVLRLIRVEEEPGLEDATDGKTLSHLGSQMDSGDARRSERHEPELSGKLHFQTSGKLLILVKMFAAGERKQEWSRLKQELAALGTDYGTLLARHTELHQPLFRSAELDLDDAADDGCCNEELLLVAYEGEAPTGLVRKLWAYGRYLFISGTSEHSSLPFGLYGLWGGDYRLIWGHNMANENVQMMYWHAAVGGLSRLNLSLFRYYNGLMEDFRDNARKLYGCGGIYIPAGTTPGMGVPNQIVPVIMNWTGAAGWLARHYYEHYQYTGDRQFLLKEAVPFMMEALRFYEDFLVLDADGQYIIYPSVSPENTPENFMPRDGQQLAHPMPTAINATMDIAIIKELLQHVIEASRIAGIHSGEIPRWESMLERLPSYILGEEGAVKEWLHPAFEDRCDHRHLSHLYPVFPGQEVTREEQPELFRAFETTVHQRQLGAQSGWSLAHMSSIYARLGDGERALESLDILARSCLLNNGFTLHNDWRNMGVCMSMPAAPVQLDANLGWVNAVQEMLLFVSPQWIKLLPALPARWTRGSIHGWCIPGGSLSLAWDRTTGTFRAELTAIRRITTRLQLPEWTTSSKLYISNHRILASSAADGTYVLDLEAGDSLVVEQTTYQ</sequence>
<reference evidence="4 5" key="1">
    <citation type="submission" date="2017-06" db="EMBL/GenBank/DDBJ databases">
        <title>Complete genome sequence of Paenibacillus donghaensis KCTC 13049T isolated from East Sea sediment, South Korea.</title>
        <authorList>
            <person name="Jung B.K."/>
            <person name="Hong S.-J."/>
            <person name="Shin J.-H."/>
        </authorList>
    </citation>
    <scope>NUCLEOTIDE SEQUENCE [LARGE SCALE GENOMIC DNA]</scope>
    <source>
        <strain evidence="4 5">KCTC 13049</strain>
    </source>
</reference>
<name>A0A2Z2KR00_9BACL</name>
<dbReference type="Gene3D" id="1.50.10.10">
    <property type="match status" value="1"/>
</dbReference>
<dbReference type="PANTHER" id="PTHR31084">
    <property type="entry name" value="ALPHA-L-FUCOSIDASE 2"/>
    <property type="match status" value="1"/>
</dbReference>
<evidence type="ECO:0000256" key="1">
    <source>
        <dbReference type="SAM" id="MobiDB-lite"/>
    </source>
</evidence>
<keyword evidence="5" id="KW-1185">Reference proteome</keyword>
<evidence type="ECO:0000259" key="2">
    <source>
        <dbReference type="Pfam" id="PF14498"/>
    </source>
</evidence>
<feature type="domain" description="Glycosyl hydrolase family 95 N-terminal" evidence="2">
    <location>
        <begin position="2"/>
        <end position="150"/>
    </location>
</feature>
<dbReference type="Proteomes" id="UP000249890">
    <property type="component" value="Chromosome"/>
</dbReference>
<dbReference type="EMBL" id="CP021780">
    <property type="protein sequence ID" value="ASA26313.1"/>
    <property type="molecule type" value="Genomic_DNA"/>
</dbReference>
<dbReference type="OrthoDB" id="9802600at2"/>
<feature type="compositionally biased region" description="Basic and acidic residues" evidence="1">
    <location>
        <begin position="246"/>
        <end position="259"/>
    </location>
</feature>
<evidence type="ECO:0000313" key="5">
    <source>
        <dbReference type="Proteomes" id="UP000249890"/>
    </source>
</evidence>
<proteinExistence type="predicted"/>
<dbReference type="InterPro" id="IPR008928">
    <property type="entry name" value="6-hairpin_glycosidase_sf"/>
</dbReference>
<dbReference type="AlphaFoldDB" id="A0A2Z2KR00"/>
<dbReference type="InterPro" id="IPR016518">
    <property type="entry name" value="Alpha-L-fucosidase"/>
</dbReference>
<gene>
    <name evidence="4" type="ORF">B9T62_12790</name>
</gene>
<evidence type="ECO:0000259" key="3">
    <source>
        <dbReference type="Pfam" id="PF22124"/>
    </source>
</evidence>
<protein>
    <submittedName>
        <fullName evidence="4">Alpha-L-fucosidase</fullName>
    </submittedName>
</protein>
<dbReference type="InterPro" id="IPR027414">
    <property type="entry name" value="GH95_N_dom"/>
</dbReference>
<dbReference type="InterPro" id="IPR012341">
    <property type="entry name" value="6hp_glycosidase-like_sf"/>
</dbReference>
<dbReference type="PIRSF" id="PIRSF007663">
    <property type="entry name" value="UCP007663"/>
    <property type="match status" value="1"/>
</dbReference>
<dbReference type="InterPro" id="IPR054363">
    <property type="entry name" value="GH95_cat"/>
</dbReference>
<feature type="region of interest" description="Disordered" evidence="1">
    <location>
        <begin position="226"/>
        <end position="259"/>
    </location>
</feature>
<dbReference type="KEGG" id="pdh:B9T62_12790"/>
<dbReference type="GO" id="GO:0005975">
    <property type="term" value="P:carbohydrate metabolic process"/>
    <property type="evidence" value="ECO:0007669"/>
    <property type="project" value="InterPro"/>
</dbReference>
<dbReference type="Gene3D" id="2.70.98.50">
    <property type="entry name" value="putative glycoside hydrolase family protein from bacillus halodurans"/>
    <property type="match status" value="1"/>
</dbReference>
<dbReference type="Pfam" id="PF14498">
    <property type="entry name" value="Glyco_hyd_65N_2"/>
    <property type="match status" value="1"/>
</dbReference>
<dbReference type="PANTHER" id="PTHR31084:SF0">
    <property type="entry name" value="ALPHA-L-FUCOSIDASE 2"/>
    <property type="match status" value="1"/>
</dbReference>
<organism evidence="4 5">
    <name type="scientific">Paenibacillus donghaensis</name>
    <dbReference type="NCBI Taxonomy" id="414771"/>
    <lineage>
        <taxon>Bacteria</taxon>
        <taxon>Bacillati</taxon>
        <taxon>Bacillota</taxon>
        <taxon>Bacilli</taxon>
        <taxon>Bacillales</taxon>
        <taxon>Paenibacillaceae</taxon>
        <taxon>Paenibacillus</taxon>
    </lineage>
</organism>
<dbReference type="GO" id="GO:0004560">
    <property type="term" value="F:alpha-L-fucosidase activity"/>
    <property type="evidence" value="ECO:0007669"/>
    <property type="project" value="InterPro"/>
</dbReference>
<feature type="domain" description="Glycosyl hydrolase family 95 catalytic" evidence="3">
    <location>
        <begin position="300"/>
        <end position="721"/>
    </location>
</feature>